<reference evidence="3" key="1">
    <citation type="submission" date="2022-11" db="UniProtKB">
        <authorList>
            <consortium name="WormBaseParasite"/>
        </authorList>
    </citation>
    <scope>IDENTIFICATION</scope>
</reference>
<dbReference type="Proteomes" id="UP000887566">
    <property type="component" value="Unplaced"/>
</dbReference>
<proteinExistence type="predicted"/>
<dbReference type="SUPFAM" id="SSF58038">
    <property type="entry name" value="SNARE fusion complex"/>
    <property type="match status" value="1"/>
</dbReference>
<dbReference type="AlphaFoldDB" id="A0A914WJ15"/>
<feature type="compositionally biased region" description="Polar residues" evidence="1">
    <location>
        <begin position="42"/>
        <end position="65"/>
    </location>
</feature>
<feature type="region of interest" description="Disordered" evidence="1">
    <location>
        <begin position="1"/>
        <end position="79"/>
    </location>
</feature>
<name>A0A914WJ15_9BILA</name>
<dbReference type="Gene3D" id="1.20.5.110">
    <property type="match status" value="1"/>
</dbReference>
<accession>A0A914WJ15</accession>
<organism evidence="2 3">
    <name type="scientific">Plectus sambesii</name>
    <dbReference type="NCBI Taxonomy" id="2011161"/>
    <lineage>
        <taxon>Eukaryota</taxon>
        <taxon>Metazoa</taxon>
        <taxon>Ecdysozoa</taxon>
        <taxon>Nematoda</taxon>
        <taxon>Chromadorea</taxon>
        <taxon>Plectida</taxon>
        <taxon>Plectina</taxon>
        <taxon>Plectoidea</taxon>
        <taxon>Plectidae</taxon>
        <taxon>Plectus</taxon>
    </lineage>
</organism>
<evidence type="ECO:0000256" key="1">
    <source>
        <dbReference type="SAM" id="MobiDB-lite"/>
    </source>
</evidence>
<sequence>MGKCLAKQTTPTVTVKDVAPDPISTPHRPPQPPRGTPKSGPNSNRNGVLNQRSSAGQASAYTNNALHERGENLSKVAQQTRKLSINAPQYESQSFELMEKYQKKKWYQW</sequence>
<evidence type="ECO:0000313" key="3">
    <source>
        <dbReference type="WBParaSite" id="PSAMB.scaffold4010size18458.g23158.t1"/>
    </source>
</evidence>
<evidence type="ECO:0000313" key="2">
    <source>
        <dbReference type="Proteomes" id="UP000887566"/>
    </source>
</evidence>
<protein>
    <submittedName>
        <fullName evidence="3">Uncharacterized protein</fullName>
    </submittedName>
</protein>
<keyword evidence="2" id="KW-1185">Reference proteome</keyword>
<dbReference type="WBParaSite" id="PSAMB.scaffold4010size18458.g23158.t1">
    <property type="protein sequence ID" value="PSAMB.scaffold4010size18458.g23158.t1"/>
    <property type="gene ID" value="PSAMB.scaffold4010size18458.g23158"/>
</dbReference>